<protein>
    <submittedName>
        <fullName evidence="7">Transcript variant X2</fullName>
    </submittedName>
</protein>
<comment type="subcellular location">
    <subcellularLocation>
        <location evidence="1">Membrane</location>
    </subcellularLocation>
</comment>
<dbReference type="Pfam" id="PF07686">
    <property type="entry name" value="V-set"/>
    <property type="match status" value="1"/>
</dbReference>
<evidence type="ECO:0000313" key="8">
    <source>
        <dbReference type="Proteomes" id="UP000822369"/>
    </source>
</evidence>
<dbReference type="PANTHER" id="PTHR12080:SF80">
    <property type="entry name" value="IMMUNOGLOBULIN V-SET DOMAIN-CONTAINING PROTEIN"/>
    <property type="match status" value="1"/>
</dbReference>
<evidence type="ECO:0000256" key="2">
    <source>
        <dbReference type="ARBA" id="ARBA00022729"/>
    </source>
</evidence>
<evidence type="ECO:0000313" key="7">
    <source>
        <dbReference type="EMBL" id="KAF7221980.1"/>
    </source>
</evidence>
<evidence type="ECO:0000256" key="3">
    <source>
        <dbReference type="ARBA" id="ARBA00023136"/>
    </source>
</evidence>
<organism evidence="7 8">
    <name type="scientific">Nothobranchius furzeri</name>
    <name type="common">Turquoise killifish</name>
    <dbReference type="NCBI Taxonomy" id="105023"/>
    <lineage>
        <taxon>Eukaryota</taxon>
        <taxon>Metazoa</taxon>
        <taxon>Chordata</taxon>
        <taxon>Craniata</taxon>
        <taxon>Vertebrata</taxon>
        <taxon>Euteleostomi</taxon>
        <taxon>Actinopterygii</taxon>
        <taxon>Neopterygii</taxon>
        <taxon>Teleostei</taxon>
        <taxon>Neoteleostei</taxon>
        <taxon>Acanthomorphata</taxon>
        <taxon>Ovalentaria</taxon>
        <taxon>Atherinomorphae</taxon>
        <taxon>Cyprinodontiformes</taxon>
        <taxon>Nothobranchiidae</taxon>
        <taxon>Nothobranchius</taxon>
    </lineage>
</organism>
<sequence>MACPTLLCAVFLLYQTQGSSAGTPVFVPTGGDLNLDVSDADFPKTFDLFFWKFKTENVMVTYQPNGEPNIREEYRRRIEVSEKKYSVRLKHLTKGDSGTYVARVTAGKDRILAEYDVTVQDPVSPVDLISDSVSKNSTCNVTAACTTPESSISSSFRCFWCLHLPGEDIPVLHRSDHHGVCCHYRSPFGEAQEAINAYLLIRHVQTVAHCKLMNPLRANQYQLLMT</sequence>
<evidence type="ECO:0000256" key="4">
    <source>
        <dbReference type="ARBA" id="ARBA00023180"/>
    </source>
</evidence>
<proteinExistence type="predicted"/>
<comment type="caution">
    <text evidence="7">The sequence shown here is derived from an EMBL/GenBank/DDBJ whole genome shotgun (WGS) entry which is preliminary data.</text>
</comment>
<evidence type="ECO:0000256" key="5">
    <source>
        <dbReference type="SAM" id="SignalP"/>
    </source>
</evidence>
<dbReference type="EMBL" id="JAAVVJ010000005">
    <property type="protein sequence ID" value="KAF7221980.1"/>
    <property type="molecule type" value="Genomic_DNA"/>
</dbReference>
<dbReference type="AlphaFoldDB" id="A0A9D3BVP4"/>
<feature type="signal peptide" evidence="5">
    <location>
        <begin position="1"/>
        <end position="21"/>
    </location>
</feature>
<reference evidence="7" key="1">
    <citation type="submission" date="2020-03" db="EMBL/GenBank/DDBJ databases">
        <title>Intra-Species Differences in Population Size shape Life History and Genome Evolution.</title>
        <authorList>
            <person name="Willemsen D."/>
            <person name="Cui R."/>
            <person name="Valenzano D.R."/>
        </authorList>
    </citation>
    <scope>NUCLEOTIDE SEQUENCE</scope>
    <source>
        <strain evidence="7">GRZ</strain>
        <tissue evidence="7">Whole</tissue>
    </source>
</reference>
<evidence type="ECO:0000259" key="6">
    <source>
        <dbReference type="Pfam" id="PF07686"/>
    </source>
</evidence>
<gene>
    <name evidence="7" type="ORF">G4P62_008754</name>
</gene>
<dbReference type="InterPro" id="IPR013783">
    <property type="entry name" value="Ig-like_fold"/>
</dbReference>
<dbReference type="PANTHER" id="PTHR12080">
    <property type="entry name" value="SIGNALING LYMPHOCYTIC ACTIVATION MOLECULE"/>
    <property type="match status" value="1"/>
</dbReference>
<dbReference type="OrthoDB" id="8446673at2759"/>
<name>A0A9D3BVP4_NOTFU</name>
<dbReference type="InterPro" id="IPR015631">
    <property type="entry name" value="CD2/SLAM_rcpt"/>
</dbReference>
<dbReference type="GO" id="GO:0016020">
    <property type="term" value="C:membrane"/>
    <property type="evidence" value="ECO:0007669"/>
    <property type="project" value="UniProtKB-SubCell"/>
</dbReference>
<dbReference type="InterPro" id="IPR036179">
    <property type="entry name" value="Ig-like_dom_sf"/>
</dbReference>
<feature type="domain" description="Immunoglobulin V-set" evidence="6">
    <location>
        <begin position="24"/>
        <end position="119"/>
    </location>
</feature>
<dbReference type="Proteomes" id="UP000822369">
    <property type="component" value="Chromosome 5"/>
</dbReference>
<keyword evidence="2 5" id="KW-0732">Signal</keyword>
<dbReference type="InterPro" id="IPR013106">
    <property type="entry name" value="Ig_V-set"/>
</dbReference>
<feature type="chain" id="PRO_5038714547" evidence="5">
    <location>
        <begin position="22"/>
        <end position="226"/>
    </location>
</feature>
<keyword evidence="3" id="KW-0472">Membrane</keyword>
<accession>A0A9D3BVP4</accession>
<keyword evidence="4" id="KW-0325">Glycoprotein</keyword>
<dbReference type="SUPFAM" id="SSF48726">
    <property type="entry name" value="Immunoglobulin"/>
    <property type="match status" value="1"/>
</dbReference>
<dbReference type="Gene3D" id="2.60.40.10">
    <property type="entry name" value="Immunoglobulins"/>
    <property type="match status" value="1"/>
</dbReference>
<evidence type="ECO:0000256" key="1">
    <source>
        <dbReference type="ARBA" id="ARBA00004370"/>
    </source>
</evidence>